<evidence type="ECO:0000256" key="8">
    <source>
        <dbReference type="RuleBase" id="RU363032"/>
    </source>
</evidence>
<comment type="similarity">
    <text evidence="2">Belongs to the binding-protein-dependent transport system permease family. HisMQ subfamily.</text>
</comment>
<protein>
    <submittedName>
        <fullName evidence="10">Amino acid ABC transporter permease</fullName>
    </submittedName>
</protein>
<dbReference type="GO" id="GO:0022857">
    <property type="term" value="F:transmembrane transporter activity"/>
    <property type="evidence" value="ECO:0007669"/>
    <property type="project" value="InterPro"/>
</dbReference>
<keyword evidence="5 8" id="KW-0812">Transmembrane</keyword>
<evidence type="ECO:0000259" key="9">
    <source>
        <dbReference type="PROSITE" id="PS50928"/>
    </source>
</evidence>
<feature type="transmembrane region" description="Helical" evidence="8">
    <location>
        <begin position="85"/>
        <end position="104"/>
    </location>
</feature>
<comment type="caution">
    <text evidence="10">The sequence shown here is derived from an EMBL/GenBank/DDBJ whole genome shotgun (WGS) entry which is preliminary data.</text>
</comment>
<dbReference type="InterPro" id="IPR000515">
    <property type="entry name" value="MetI-like"/>
</dbReference>
<dbReference type="NCBIfam" id="TIGR01726">
    <property type="entry name" value="HEQRo_perm_3TM"/>
    <property type="match status" value="1"/>
</dbReference>
<proteinExistence type="inferred from homology"/>
<gene>
    <name evidence="10" type="ORF">SLNSH_17140</name>
</gene>
<evidence type="ECO:0000256" key="7">
    <source>
        <dbReference type="ARBA" id="ARBA00023136"/>
    </source>
</evidence>
<dbReference type="InterPro" id="IPR035906">
    <property type="entry name" value="MetI-like_sf"/>
</dbReference>
<dbReference type="Proteomes" id="UP000239772">
    <property type="component" value="Unassembled WGS sequence"/>
</dbReference>
<dbReference type="SUPFAM" id="SSF161098">
    <property type="entry name" value="MetI-like"/>
    <property type="match status" value="1"/>
</dbReference>
<evidence type="ECO:0000313" key="10">
    <source>
        <dbReference type="EMBL" id="PSC03834.1"/>
    </source>
</evidence>
<dbReference type="RefSeq" id="WP_106338236.1">
    <property type="nucleotide sequence ID" value="NZ_PVZS01000020.1"/>
</dbReference>
<dbReference type="InterPro" id="IPR043429">
    <property type="entry name" value="ArtM/GltK/GlnP/TcyL/YhdX-like"/>
</dbReference>
<comment type="subcellular location">
    <subcellularLocation>
        <location evidence="1">Cell inner membrane</location>
        <topology evidence="1">Multi-pass membrane protein</topology>
    </subcellularLocation>
    <subcellularLocation>
        <location evidence="8">Cell membrane</location>
        <topology evidence="8">Multi-pass membrane protein</topology>
    </subcellularLocation>
</comment>
<dbReference type="CDD" id="cd06261">
    <property type="entry name" value="TM_PBP2"/>
    <property type="match status" value="1"/>
</dbReference>
<dbReference type="Pfam" id="PF00528">
    <property type="entry name" value="BPD_transp_1"/>
    <property type="match status" value="1"/>
</dbReference>
<dbReference type="Gene3D" id="1.10.3720.10">
    <property type="entry name" value="MetI-like"/>
    <property type="match status" value="1"/>
</dbReference>
<evidence type="ECO:0000256" key="1">
    <source>
        <dbReference type="ARBA" id="ARBA00004429"/>
    </source>
</evidence>
<accession>A0A2T1HQ99</accession>
<feature type="transmembrane region" description="Helical" evidence="8">
    <location>
        <begin position="20"/>
        <end position="40"/>
    </location>
</feature>
<dbReference type="PANTHER" id="PTHR30614">
    <property type="entry name" value="MEMBRANE COMPONENT OF AMINO ACID ABC TRANSPORTER"/>
    <property type="match status" value="1"/>
</dbReference>
<feature type="domain" description="ABC transmembrane type-1" evidence="9">
    <location>
        <begin position="16"/>
        <end position="204"/>
    </location>
</feature>
<evidence type="ECO:0000256" key="5">
    <source>
        <dbReference type="ARBA" id="ARBA00022692"/>
    </source>
</evidence>
<dbReference type="GO" id="GO:0043190">
    <property type="term" value="C:ATP-binding cassette (ABC) transporter complex"/>
    <property type="evidence" value="ECO:0007669"/>
    <property type="project" value="InterPro"/>
</dbReference>
<dbReference type="GO" id="GO:0006865">
    <property type="term" value="P:amino acid transport"/>
    <property type="evidence" value="ECO:0007669"/>
    <property type="project" value="TreeGrafter"/>
</dbReference>
<keyword evidence="11" id="KW-1185">Reference proteome</keyword>
<evidence type="ECO:0000256" key="3">
    <source>
        <dbReference type="ARBA" id="ARBA00022448"/>
    </source>
</evidence>
<reference evidence="11" key="1">
    <citation type="submission" date="2018-03" db="EMBL/GenBank/DDBJ databases">
        <authorList>
            <person name="Sun L."/>
            <person name="Liu H."/>
            <person name="Chen W."/>
            <person name="Huang K."/>
            <person name="Liu W."/>
            <person name="Gao X."/>
        </authorList>
    </citation>
    <scope>NUCLEOTIDE SEQUENCE [LARGE SCALE GENOMIC DNA]</scope>
    <source>
        <strain evidence="11">SH9</strain>
    </source>
</reference>
<keyword evidence="6 8" id="KW-1133">Transmembrane helix</keyword>
<keyword evidence="3 8" id="KW-0813">Transport</keyword>
<dbReference type="InterPro" id="IPR010065">
    <property type="entry name" value="AA_ABC_transptr_permease_3TM"/>
</dbReference>
<dbReference type="AlphaFoldDB" id="A0A2T1HQ99"/>
<organism evidence="10 11">
    <name type="scientific">Alsobacter soli</name>
    <dbReference type="NCBI Taxonomy" id="2109933"/>
    <lineage>
        <taxon>Bacteria</taxon>
        <taxon>Pseudomonadati</taxon>
        <taxon>Pseudomonadota</taxon>
        <taxon>Alphaproteobacteria</taxon>
        <taxon>Hyphomicrobiales</taxon>
        <taxon>Alsobacteraceae</taxon>
        <taxon>Alsobacter</taxon>
    </lineage>
</organism>
<keyword evidence="4" id="KW-1003">Cell membrane</keyword>
<name>A0A2T1HQ99_9HYPH</name>
<feature type="transmembrane region" description="Helical" evidence="8">
    <location>
        <begin position="52"/>
        <end position="73"/>
    </location>
</feature>
<dbReference type="PROSITE" id="PS50928">
    <property type="entry name" value="ABC_TM1"/>
    <property type="match status" value="1"/>
</dbReference>
<feature type="transmembrane region" description="Helical" evidence="8">
    <location>
        <begin position="183"/>
        <end position="207"/>
    </location>
</feature>
<dbReference type="EMBL" id="PVZS01000020">
    <property type="protein sequence ID" value="PSC03834.1"/>
    <property type="molecule type" value="Genomic_DNA"/>
</dbReference>
<evidence type="ECO:0000256" key="4">
    <source>
        <dbReference type="ARBA" id="ARBA00022475"/>
    </source>
</evidence>
<evidence type="ECO:0000313" key="11">
    <source>
        <dbReference type="Proteomes" id="UP000239772"/>
    </source>
</evidence>
<sequence>MRTFTSHDILFLLQAARWTLALSLLAFVGGGLGGAILAVGRISRVRALRSLASLYIQVVQGTPLLIQLFIWYFGISLLGADLSPIVAAAIALTLYSSAFFAEIWRGAIQSIAKGQWESASSLGLTRFETLWYVILPQSLRPALPPTVGFMVQIVKNTSLAALVGFVELARAGQLVNNITFQPLPVFACVAVIYFAICFPLSALSRWLERRTHGHRQLVRGT</sequence>
<evidence type="ECO:0000256" key="2">
    <source>
        <dbReference type="ARBA" id="ARBA00010072"/>
    </source>
</evidence>
<dbReference type="OrthoDB" id="7255919at2"/>
<dbReference type="PANTHER" id="PTHR30614:SF34">
    <property type="entry name" value="BLR6398 PROTEIN"/>
    <property type="match status" value="1"/>
</dbReference>
<keyword evidence="7 8" id="KW-0472">Membrane</keyword>
<evidence type="ECO:0000256" key="6">
    <source>
        <dbReference type="ARBA" id="ARBA00022989"/>
    </source>
</evidence>